<comment type="caution">
    <text evidence="1">The sequence shown here is derived from an EMBL/GenBank/DDBJ whole genome shotgun (WGS) entry which is preliminary data.</text>
</comment>
<name>A0AA88AFD7_FICCA</name>
<protein>
    <submittedName>
        <fullName evidence="1">Uncharacterized protein</fullName>
    </submittedName>
</protein>
<evidence type="ECO:0000313" key="1">
    <source>
        <dbReference type="EMBL" id="GMN54629.1"/>
    </source>
</evidence>
<dbReference type="EMBL" id="BTGU01000052">
    <property type="protein sequence ID" value="GMN54629.1"/>
    <property type="molecule type" value="Genomic_DNA"/>
</dbReference>
<accession>A0AA88AFD7</accession>
<keyword evidence="2" id="KW-1185">Reference proteome</keyword>
<dbReference type="Proteomes" id="UP001187192">
    <property type="component" value="Unassembled WGS sequence"/>
</dbReference>
<reference evidence="1" key="1">
    <citation type="submission" date="2023-07" db="EMBL/GenBank/DDBJ databases">
        <title>draft genome sequence of fig (Ficus carica).</title>
        <authorList>
            <person name="Takahashi T."/>
            <person name="Nishimura K."/>
        </authorList>
    </citation>
    <scope>NUCLEOTIDE SEQUENCE</scope>
</reference>
<dbReference type="AlphaFoldDB" id="A0AA88AFD7"/>
<gene>
    <name evidence="1" type="ORF">TIFTF001_023767</name>
</gene>
<evidence type="ECO:0000313" key="2">
    <source>
        <dbReference type="Proteomes" id="UP001187192"/>
    </source>
</evidence>
<proteinExistence type="predicted"/>
<sequence>MFPSSHPSKFALAFKAKTFEFFADKEATAAIARGQFLSPQLAEEVIIHQKVVIIKPDFV</sequence>
<organism evidence="1 2">
    <name type="scientific">Ficus carica</name>
    <name type="common">Common fig</name>
    <dbReference type="NCBI Taxonomy" id="3494"/>
    <lineage>
        <taxon>Eukaryota</taxon>
        <taxon>Viridiplantae</taxon>
        <taxon>Streptophyta</taxon>
        <taxon>Embryophyta</taxon>
        <taxon>Tracheophyta</taxon>
        <taxon>Spermatophyta</taxon>
        <taxon>Magnoliopsida</taxon>
        <taxon>eudicotyledons</taxon>
        <taxon>Gunneridae</taxon>
        <taxon>Pentapetalae</taxon>
        <taxon>rosids</taxon>
        <taxon>fabids</taxon>
        <taxon>Rosales</taxon>
        <taxon>Moraceae</taxon>
        <taxon>Ficeae</taxon>
        <taxon>Ficus</taxon>
    </lineage>
</organism>